<feature type="repeat" description="ANK" evidence="3">
    <location>
        <begin position="1259"/>
        <end position="1291"/>
    </location>
</feature>
<dbReference type="Pfam" id="PF24883">
    <property type="entry name" value="NPHP3_N"/>
    <property type="match status" value="1"/>
</dbReference>
<gene>
    <name evidence="7" type="ORF">N7493_001183</name>
</gene>
<keyword evidence="8" id="KW-1185">Reference proteome</keyword>
<feature type="repeat" description="ANK" evidence="3">
    <location>
        <begin position="1329"/>
        <end position="1361"/>
    </location>
</feature>
<keyword evidence="2 3" id="KW-0040">ANK repeat</keyword>
<dbReference type="SUPFAM" id="SSF52540">
    <property type="entry name" value="P-loop containing nucleoside triphosphate hydrolases"/>
    <property type="match status" value="1"/>
</dbReference>
<feature type="repeat" description="ANK" evidence="3">
    <location>
        <begin position="979"/>
        <end position="1011"/>
    </location>
</feature>
<evidence type="ECO:0000259" key="6">
    <source>
        <dbReference type="Pfam" id="PF24883"/>
    </source>
</evidence>
<keyword evidence="1" id="KW-0677">Repeat</keyword>
<dbReference type="EMBL" id="JAQJAN010000002">
    <property type="protein sequence ID" value="KAJ5738028.1"/>
    <property type="molecule type" value="Genomic_DNA"/>
</dbReference>
<proteinExistence type="predicted"/>
<feature type="domain" description="GPI inositol-deacylase winged helix" evidence="4">
    <location>
        <begin position="570"/>
        <end position="662"/>
    </location>
</feature>
<dbReference type="SMART" id="SM00248">
    <property type="entry name" value="ANK"/>
    <property type="match status" value="21"/>
</dbReference>
<evidence type="ECO:0008006" key="9">
    <source>
        <dbReference type="Google" id="ProtNLM"/>
    </source>
</evidence>
<evidence type="ECO:0000313" key="8">
    <source>
        <dbReference type="Proteomes" id="UP001215712"/>
    </source>
</evidence>
<dbReference type="Pfam" id="PF24809">
    <property type="entry name" value="DUF7708"/>
    <property type="match status" value="1"/>
</dbReference>
<feature type="repeat" description="ANK" evidence="3">
    <location>
        <begin position="1224"/>
        <end position="1256"/>
    </location>
</feature>
<feature type="repeat" description="ANK" evidence="3">
    <location>
        <begin position="1434"/>
        <end position="1466"/>
    </location>
</feature>
<comment type="caution">
    <text evidence="7">The sequence shown here is derived from an EMBL/GenBank/DDBJ whole genome shotgun (WGS) entry which is preliminary data.</text>
</comment>
<feature type="repeat" description="ANK" evidence="3">
    <location>
        <begin position="1399"/>
        <end position="1431"/>
    </location>
</feature>
<feature type="repeat" description="ANK" evidence="3">
    <location>
        <begin position="1364"/>
        <end position="1396"/>
    </location>
</feature>
<evidence type="ECO:0000256" key="3">
    <source>
        <dbReference type="PROSITE-ProRule" id="PRU00023"/>
    </source>
</evidence>
<feature type="repeat" description="ANK" evidence="3">
    <location>
        <begin position="1504"/>
        <end position="1536"/>
    </location>
</feature>
<feature type="repeat" description="ANK" evidence="3">
    <location>
        <begin position="1119"/>
        <end position="1151"/>
    </location>
</feature>
<feature type="repeat" description="ANK" evidence="3">
    <location>
        <begin position="1014"/>
        <end position="1046"/>
    </location>
</feature>
<feature type="repeat" description="ANK" evidence="3">
    <location>
        <begin position="909"/>
        <end position="941"/>
    </location>
</feature>
<dbReference type="PROSITE" id="PS50088">
    <property type="entry name" value="ANK_REPEAT"/>
    <property type="match status" value="20"/>
</dbReference>
<feature type="domain" description="Nephrocystin 3-like N-terminal" evidence="6">
    <location>
        <begin position="297"/>
        <end position="458"/>
    </location>
</feature>
<protein>
    <recommendedName>
        <fullName evidence="9">NACHT domain-containing protein</fullName>
    </recommendedName>
</protein>
<evidence type="ECO:0000313" key="7">
    <source>
        <dbReference type="EMBL" id="KAJ5738028.1"/>
    </source>
</evidence>
<dbReference type="InterPro" id="IPR056884">
    <property type="entry name" value="NPHP3-like_N"/>
</dbReference>
<accession>A0AAD6HTR6</accession>
<dbReference type="PANTHER" id="PTHR24171">
    <property type="entry name" value="ANKYRIN REPEAT DOMAIN-CONTAINING PROTEIN 39-RELATED"/>
    <property type="match status" value="1"/>
</dbReference>
<dbReference type="InterPro" id="IPR036770">
    <property type="entry name" value="Ankyrin_rpt-contain_sf"/>
</dbReference>
<feature type="repeat" description="ANK" evidence="3">
    <location>
        <begin position="1049"/>
        <end position="1081"/>
    </location>
</feature>
<feature type="repeat" description="ANK" evidence="3">
    <location>
        <begin position="1294"/>
        <end position="1326"/>
    </location>
</feature>
<feature type="domain" description="DUF7708" evidence="5">
    <location>
        <begin position="79"/>
        <end position="219"/>
    </location>
</feature>
<feature type="repeat" description="ANK" evidence="3">
    <location>
        <begin position="1574"/>
        <end position="1601"/>
    </location>
</feature>
<evidence type="ECO:0000256" key="1">
    <source>
        <dbReference type="ARBA" id="ARBA00022737"/>
    </source>
</evidence>
<dbReference type="Pfam" id="PF12796">
    <property type="entry name" value="Ank_2"/>
    <property type="match status" value="10"/>
</dbReference>
<dbReference type="PROSITE" id="PS50297">
    <property type="entry name" value="ANK_REP_REGION"/>
    <property type="match status" value="20"/>
</dbReference>
<name>A0AAD6HTR6_9EURO</name>
<evidence type="ECO:0000256" key="2">
    <source>
        <dbReference type="ARBA" id="ARBA00023043"/>
    </source>
</evidence>
<feature type="repeat" description="ANK" evidence="3">
    <location>
        <begin position="1469"/>
        <end position="1501"/>
    </location>
</feature>
<dbReference type="InterPro" id="IPR027417">
    <property type="entry name" value="P-loop_NTPase"/>
</dbReference>
<dbReference type="SUPFAM" id="SSF48403">
    <property type="entry name" value="Ankyrin repeat"/>
    <property type="match status" value="2"/>
</dbReference>
<evidence type="ECO:0000259" key="5">
    <source>
        <dbReference type="Pfam" id="PF24809"/>
    </source>
</evidence>
<dbReference type="InterPro" id="IPR002110">
    <property type="entry name" value="Ankyrin_rpt"/>
</dbReference>
<reference evidence="7" key="1">
    <citation type="journal article" date="2023" name="IMA Fungus">
        <title>Comparative genomic study of the Penicillium genus elucidates a diverse pangenome and 15 lateral gene transfer events.</title>
        <authorList>
            <person name="Petersen C."/>
            <person name="Sorensen T."/>
            <person name="Nielsen M.R."/>
            <person name="Sondergaard T.E."/>
            <person name="Sorensen J.L."/>
            <person name="Fitzpatrick D.A."/>
            <person name="Frisvad J.C."/>
            <person name="Nielsen K.L."/>
        </authorList>
    </citation>
    <scope>NUCLEOTIDE SEQUENCE</scope>
    <source>
        <strain evidence="7">IBT 17514</strain>
    </source>
</reference>
<dbReference type="Pfam" id="PF22939">
    <property type="entry name" value="WHD_GPIID"/>
    <property type="match status" value="1"/>
</dbReference>
<dbReference type="PANTHER" id="PTHR24171:SF10">
    <property type="entry name" value="ANKYRIN REPEAT DOMAIN-CONTAINING PROTEIN 29-LIKE"/>
    <property type="match status" value="1"/>
</dbReference>
<feature type="repeat" description="ANK" evidence="3">
    <location>
        <begin position="1154"/>
        <end position="1186"/>
    </location>
</feature>
<feature type="repeat" description="ANK" evidence="3">
    <location>
        <begin position="1539"/>
        <end position="1571"/>
    </location>
</feature>
<feature type="repeat" description="ANK" evidence="3">
    <location>
        <begin position="1189"/>
        <end position="1221"/>
    </location>
</feature>
<dbReference type="Gene3D" id="1.25.40.20">
    <property type="entry name" value="Ankyrin repeat-containing domain"/>
    <property type="match status" value="9"/>
</dbReference>
<feature type="repeat" description="ANK" evidence="3">
    <location>
        <begin position="944"/>
        <end position="976"/>
    </location>
</feature>
<reference evidence="7" key="2">
    <citation type="submission" date="2023-01" db="EMBL/GenBank/DDBJ databases">
        <authorList>
            <person name="Petersen C."/>
        </authorList>
    </citation>
    <scope>NUCLEOTIDE SEQUENCE</scope>
    <source>
        <strain evidence="7">IBT 17514</strain>
    </source>
</reference>
<dbReference type="Proteomes" id="UP001215712">
    <property type="component" value="Unassembled WGS sequence"/>
</dbReference>
<evidence type="ECO:0000259" key="4">
    <source>
        <dbReference type="Pfam" id="PF22939"/>
    </source>
</evidence>
<dbReference type="InterPro" id="IPR054471">
    <property type="entry name" value="GPIID_WHD"/>
</dbReference>
<feature type="repeat" description="ANK" evidence="3">
    <location>
        <begin position="1084"/>
        <end position="1116"/>
    </location>
</feature>
<dbReference type="PRINTS" id="PR01415">
    <property type="entry name" value="ANKYRIN"/>
</dbReference>
<organism evidence="7 8">
    <name type="scientific">Penicillium malachiteum</name>
    <dbReference type="NCBI Taxonomy" id="1324776"/>
    <lineage>
        <taxon>Eukaryota</taxon>
        <taxon>Fungi</taxon>
        <taxon>Dikarya</taxon>
        <taxon>Ascomycota</taxon>
        <taxon>Pezizomycotina</taxon>
        <taxon>Eurotiomycetes</taxon>
        <taxon>Eurotiomycetidae</taxon>
        <taxon>Eurotiales</taxon>
        <taxon>Aspergillaceae</taxon>
        <taxon>Penicillium</taxon>
    </lineage>
</organism>
<dbReference type="Gene3D" id="3.40.50.300">
    <property type="entry name" value="P-loop containing nucleotide triphosphate hydrolases"/>
    <property type="match status" value="1"/>
</dbReference>
<dbReference type="InterPro" id="IPR056125">
    <property type="entry name" value="DUF7708"/>
</dbReference>
<sequence>MALQPSQKVKLQEADPAESLKTALESFQNILTEEQKQYFKQNFQQNATTPDAGSVVEFVAQIDAKNSSTTRRCVAPRLCTFLEATQQFVGIVETFVSCNPAIAALVWGGVKFAILTASNVASYFDRVTSMIMGIGKSCPTYQQFGLLYPGCISLQRALCDYYAVIINLCVKIIEVSRRTGLRQALSSIVIPFDSEFKLLLDKIQETKDQIQLQLSLASKQADQEAKKLLRYESEQNSRFRSSALNFFQRHQAEASQLRIDSRKRETAKLKTRIRINLSPVNHVSPWRQALSQRISTTAEWLQKELIFSKWKDDPQTSVLWCSGTIGMGKTVLMSNVVAQLHAVRKSNEILSYYFCRVDNEESLSARNILGSLARQIIDTQIDQSTYETLLALEESSRDLSKNDVIPFLLPRLETDKKYYFILDGLDECEDHQIQAVAQALTELCSSCSEGVKILCAGRPGLEKQLFKSSGPHYKVIVNKEKVESDMDCYITTTLNDCLEKEVLTLRNPAHIVEISCALRDRSHGMFLWVGLCIEELCAQICDDDILEALKTLPYGLSELYDRKLRRVQEGRVTRRQAMKVLEYCGIVKRPLTVMEHREALSLSLEQTAFDHGKMPNDMNKVINSCCGLTFIDEEEDTVHYVHHSVKQHLFITNDVRQARFDIATIDRHFGLLCMTYLDFSNFKRQLTKFKEGSGTLISPIHFATLPIHSSSGVSRELAQKILLQHRKLSKLTTREIERKAQEIAGAEESSRLKFELQKQEFQFLNYARDYWLYHLTDFSEDVNSKEWKLFCRCVGDEVVACRPWEPGQQTHSKIDDIPDSIQWLLARGHYALLLYFTRHRSHVLTNKVKHEVLRRCDIHNRYRYTEALVQLEDTDNILNHGLWYAAADGCNLSLSILLKAGADVDAKFNGQTALQAAAEGGHLKVLQALLAAKADVNIAPTSNNGRTALQAAAEGGHLEVVQALLAAKADINAAPAEFDGRTALQAAAEGGHLEVVQALLVAKADINAAPASNNGRTALQAAAEGGHLEVVQALLVAKADINAAPASNNGRTALQAAAEGGHLEVLQALLAAKADVNIAPASNNGRTALQAAAEGGYLEVLQALLAAKADINAAPAEFDGRTALQAAAEGGYLEVVQALLVAKADINAAPASNNGRTALQAAAKGGHLEVIQALLAAKADINTAPAEFYGRTALQAAAKGGHLKVIQALLAAKADVNIPPAEFYGRTALQAAAEGGQLKVVQALLAAKADINAAPAHKNGRTALQAAAEGGHLKVMQALLAAKADINAAPTSNNGRTALQAAAEGGHLEVVQALLAAKADVNTAPTSNNGRTALQAAAEGGHLEVVQALLAAKADINVAPAEFDGRTALQAAAEGGHLEVMQALLAAKADINAAPAEFDGRTALQAAAEGSHLEVVQALLAAKADVNIAPAHKNGRTALQAAAEGGHLEVIQALLVAKADINAAPAKFNGRTALQAAAEGGHLEVVQALLVAKADVNTAPTNNNGRTALQAAAEGGHLEVIHALLAAKADINAAPAEFDGRTALQAAAEGGHLEVVQVLLAAKADINAAPAKFYGRTALQAAAEGGHLEVMQALKQSGAKL</sequence>